<dbReference type="AlphaFoldDB" id="A0AAW0Z2H0"/>
<feature type="compositionally biased region" description="Pro residues" evidence="1">
    <location>
        <begin position="66"/>
        <end position="91"/>
    </location>
</feature>
<feature type="compositionally biased region" description="Basic and acidic residues" evidence="1">
    <location>
        <begin position="23"/>
        <end position="42"/>
    </location>
</feature>
<proteinExistence type="predicted"/>
<protein>
    <submittedName>
        <fullName evidence="2">Uncharacterized protein</fullName>
    </submittedName>
</protein>
<evidence type="ECO:0000313" key="3">
    <source>
        <dbReference type="Proteomes" id="UP001388673"/>
    </source>
</evidence>
<dbReference type="GeneID" id="92178854"/>
<evidence type="ECO:0000256" key="1">
    <source>
        <dbReference type="SAM" id="MobiDB-lite"/>
    </source>
</evidence>
<keyword evidence="3" id="KW-1185">Reference proteome</keyword>
<feature type="region of interest" description="Disordered" evidence="1">
    <location>
        <begin position="309"/>
        <end position="353"/>
    </location>
</feature>
<feature type="region of interest" description="Disordered" evidence="1">
    <location>
        <begin position="1"/>
        <end position="111"/>
    </location>
</feature>
<dbReference type="EMBL" id="JBCAWK010000003">
    <property type="protein sequence ID" value="KAK8864348.1"/>
    <property type="molecule type" value="Genomic_DNA"/>
</dbReference>
<accession>A0AAW0Z2H0</accession>
<sequence>MDDLYQAKLTAEPLTQSQANKPQAREHTLAKKNLSHPDDIHVQTHGSRGDQPIPIDLPNIHVHPYPAAPPGPREHTPPTPAAAPPAAPAPPITINVEQPASTSTDKSTDLQGSKTGLFTPTRPHPLLWLSLLLSLVALVLEVPKGSLPTLTGRHKALRAQERLVQEKLQLLTRLSTFLPPPLSSLVAPLNPHDPISTSLSALNNHQQLELLRLVPQLKFWNTAAVGVGWAGLYGHELSEDGQKWWSVEELGDGASVVRSKGEGQEREVWVLRMGEGQGQVDHAHAAVTSALTHSLLLRDRLQSEITHLRSTPCPSCPVESPASIPEGRVHSSQTSLRHGYPVDEDSDHEALRQEWERVEDQKRRERERERDVKEREIEVARREQWVVSEMRKLSDKVHDQANELTLEDRITERLKSYQRQLVNSREQTEL</sequence>
<evidence type="ECO:0000313" key="2">
    <source>
        <dbReference type="EMBL" id="KAK8864348.1"/>
    </source>
</evidence>
<gene>
    <name evidence="2" type="ORF">IAR55_001595</name>
</gene>
<dbReference type="Proteomes" id="UP001388673">
    <property type="component" value="Unassembled WGS sequence"/>
</dbReference>
<comment type="caution">
    <text evidence="2">The sequence shown here is derived from an EMBL/GenBank/DDBJ whole genome shotgun (WGS) entry which is preliminary data.</text>
</comment>
<feature type="compositionally biased region" description="Polar residues" evidence="1">
    <location>
        <begin position="95"/>
        <end position="111"/>
    </location>
</feature>
<dbReference type="RefSeq" id="XP_066804644.1">
    <property type="nucleotide sequence ID" value="XM_066944721.1"/>
</dbReference>
<organism evidence="2 3">
    <name type="scientific">Kwoniella newhampshirensis</name>
    <dbReference type="NCBI Taxonomy" id="1651941"/>
    <lineage>
        <taxon>Eukaryota</taxon>
        <taxon>Fungi</taxon>
        <taxon>Dikarya</taxon>
        <taxon>Basidiomycota</taxon>
        <taxon>Agaricomycotina</taxon>
        <taxon>Tremellomycetes</taxon>
        <taxon>Tremellales</taxon>
        <taxon>Cryptococcaceae</taxon>
        <taxon>Kwoniella</taxon>
    </lineage>
</organism>
<name>A0AAW0Z2H0_9TREE</name>
<dbReference type="KEGG" id="kne:92178854"/>
<reference evidence="2 3" key="1">
    <citation type="journal article" date="2024" name="bioRxiv">
        <title>Comparative genomics of Cryptococcus and Kwoniella reveals pathogenesis evolution and contrasting karyotype dynamics via intercentromeric recombination or chromosome fusion.</title>
        <authorList>
            <person name="Coelho M.A."/>
            <person name="David-Palma M."/>
            <person name="Shea T."/>
            <person name="Bowers K."/>
            <person name="McGinley-Smith S."/>
            <person name="Mohammad A.W."/>
            <person name="Gnirke A."/>
            <person name="Yurkov A.M."/>
            <person name="Nowrousian M."/>
            <person name="Sun S."/>
            <person name="Cuomo C.A."/>
            <person name="Heitman J."/>
        </authorList>
    </citation>
    <scope>NUCLEOTIDE SEQUENCE [LARGE SCALE GENOMIC DNA]</scope>
    <source>
        <strain evidence="2 3">CBS 13917</strain>
    </source>
</reference>